<feature type="compositionally biased region" description="Low complexity" evidence="4">
    <location>
        <begin position="219"/>
        <end position="234"/>
    </location>
</feature>
<feature type="compositionally biased region" description="Low complexity" evidence="4">
    <location>
        <begin position="776"/>
        <end position="798"/>
    </location>
</feature>
<dbReference type="SUPFAM" id="SSF57903">
    <property type="entry name" value="FYVE/PHD zinc finger"/>
    <property type="match status" value="2"/>
</dbReference>
<dbReference type="PANTHER" id="PTHR46309">
    <property type="entry name" value="PHD FINGER PROTEIN 12"/>
    <property type="match status" value="1"/>
</dbReference>
<dbReference type="PANTHER" id="PTHR46309:SF1">
    <property type="entry name" value="PHD FINGER PROTEIN 12"/>
    <property type="match status" value="1"/>
</dbReference>
<dbReference type="InterPro" id="IPR019786">
    <property type="entry name" value="Zinc_finger_PHD-type_CS"/>
</dbReference>
<dbReference type="SMART" id="SM00249">
    <property type="entry name" value="PHD"/>
    <property type="match status" value="2"/>
</dbReference>
<dbReference type="GO" id="GO:0000122">
    <property type="term" value="P:negative regulation of transcription by RNA polymerase II"/>
    <property type="evidence" value="ECO:0007669"/>
    <property type="project" value="TreeGrafter"/>
</dbReference>
<dbReference type="InterPro" id="IPR042163">
    <property type="entry name" value="PHF12"/>
</dbReference>
<feature type="compositionally biased region" description="Low complexity" evidence="4">
    <location>
        <begin position="429"/>
        <end position="452"/>
    </location>
</feature>
<feature type="region of interest" description="Disordered" evidence="4">
    <location>
        <begin position="429"/>
        <end position="522"/>
    </location>
</feature>
<feature type="compositionally biased region" description="Polar residues" evidence="4">
    <location>
        <begin position="160"/>
        <end position="175"/>
    </location>
</feature>
<feature type="compositionally biased region" description="Polar residues" evidence="4">
    <location>
        <begin position="841"/>
        <end position="850"/>
    </location>
</feature>
<feature type="compositionally biased region" description="Basic and acidic residues" evidence="4">
    <location>
        <begin position="492"/>
        <end position="506"/>
    </location>
</feature>
<dbReference type="InterPro" id="IPR011011">
    <property type="entry name" value="Znf_FYVE_PHD"/>
</dbReference>
<dbReference type="GO" id="GO:0070822">
    <property type="term" value="C:Sin3-type complex"/>
    <property type="evidence" value="ECO:0007669"/>
    <property type="project" value="TreeGrafter"/>
</dbReference>
<evidence type="ECO:0000256" key="3">
    <source>
        <dbReference type="ARBA" id="ARBA00022833"/>
    </source>
</evidence>
<dbReference type="Gene3D" id="2.30.30.1150">
    <property type="match status" value="1"/>
</dbReference>
<feature type="region of interest" description="Disordered" evidence="4">
    <location>
        <begin position="775"/>
        <end position="871"/>
    </location>
</feature>
<dbReference type="InterPro" id="IPR013083">
    <property type="entry name" value="Znf_RING/FYVE/PHD"/>
</dbReference>
<dbReference type="PROSITE" id="PS01359">
    <property type="entry name" value="ZF_PHD_1"/>
    <property type="match status" value="1"/>
</dbReference>
<keyword evidence="2" id="KW-0863">Zinc-finger</keyword>
<dbReference type="InterPro" id="IPR019787">
    <property type="entry name" value="Znf_PHD-finger"/>
</dbReference>
<keyword evidence="3" id="KW-0862">Zinc</keyword>
<dbReference type="CDD" id="cd15533">
    <property type="entry name" value="PHD1_PHF12"/>
    <property type="match status" value="1"/>
</dbReference>
<feature type="region of interest" description="Disordered" evidence="4">
    <location>
        <begin position="136"/>
        <end position="234"/>
    </location>
</feature>
<sequence length="1154" mass="125124">MSRKLLERATDGRDSLMPQIMALINLPGGEADLLVSSASSAKTQEAHPYYKRPGKGHNHDRCDACGEGGNIICCDNCPASFHLTCTDPPLRQEDLPPGEWHCRSCKAMARRIAAGLPPLPRGALERLSSSSAFGAVASSNASSRENSREKSPKPTITKVLRSQSRPTSRDSTPQPTLAPPSSSKPPMAKDSFGGTNGDVSVPWASSNGPSRGRRKRKLSTSSTGSSNSLSDLPLPSKAVDAVLPKTSSSSIVAASGGGRFRFLLPPPPSSSWEEFVLPARIFDDVRTQQQKESSLAEDETLGHQLLKREATPPQAPPPSFSDGERLKEETKALMNGDIGSGNGSPERMEVEDESSVEDQGIQTKECAGYSCPAFISEPSERLKMDPPPCEGPTAFPNGPLSEDSLSHKEDLGVPLGVVTSDALFVVPSASASPLSTHSSTSTMSTATTTSGANGAREDLTCQPQHTDPQMSPPPTTEGDRAKESESVSSVAEEVRTEEPVKKKESSEETVPSPPASEVEPILHKPPIVEQLGSALNELKGVAEVANPRTFDLPREFMPNVVFPGAEHLTTKRSDPDLKSSIEMDSNGIVPLPARFCFYCRKTCRKGPLLPCDYCDLFFHLDCLDPPMTNFPMGQWMCPNHAENFIDSHRLTQVSYTERARLWNLLDKKVDQNAVILDFLKNVRRENPPFRLQRKLPLRLRCRVPKSIKDMYQRPRQLREHCVGTPSSSGIPPWGYSGFPRPFMPDLPSYNDQREWLAAVVQLQLSAAKEVLGIPASMSSTSSSSKPSSSTPEEFSVPPVSLPPSCPTPSPLLPPLGGETVSQCPPSPLPSIYASRTEEGKTTPQSVSEPISNGKAEEEEAKVKHSQVSASELSMPMEVSEDMLEVAETVVETTEMVQESSSRSPLEKLSPDLVEVLAIHGLRELMGLPPSLPLRPQMRSHACLLPIGAGMEGKPPSFMMYRALHIGLGEDSQLLLGSYRACNYTSTKHACIVYDETSGQYELLNYSEFGTEVDGVMYSTSGADEDFTSRLSVVTTKSVKENPAVSAFRKMVKEQRLRLEAEDALLADRAYRVPVSCYCSSSPCSGFASGWESTPAVLRHGSVVRFGCLSFVFSIASNATIPRKYTAHLPGFEGFEAAMSSTTRPSRKAKENSSS</sequence>
<dbReference type="InterPro" id="IPR000253">
    <property type="entry name" value="FHA_dom"/>
</dbReference>
<feature type="region of interest" description="Disordered" evidence="4">
    <location>
        <begin position="378"/>
        <end position="408"/>
    </location>
</feature>
<accession>A0A7R8W8W8</accession>
<dbReference type="Gene3D" id="3.30.40.10">
    <property type="entry name" value="Zinc/RING finger domain, C3HC4 (zinc finger)"/>
    <property type="match status" value="1"/>
</dbReference>
<organism evidence="5">
    <name type="scientific">Cyprideis torosa</name>
    <dbReference type="NCBI Taxonomy" id="163714"/>
    <lineage>
        <taxon>Eukaryota</taxon>
        <taxon>Metazoa</taxon>
        <taxon>Ecdysozoa</taxon>
        <taxon>Arthropoda</taxon>
        <taxon>Crustacea</taxon>
        <taxon>Oligostraca</taxon>
        <taxon>Ostracoda</taxon>
        <taxon>Podocopa</taxon>
        <taxon>Podocopida</taxon>
        <taxon>Cytherocopina</taxon>
        <taxon>Cytheroidea</taxon>
        <taxon>Cytherideidae</taxon>
        <taxon>Cyprideis</taxon>
    </lineage>
</organism>
<dbReference type="FunFam" id="3.30.40.10:FF:000154">
    <property type="entry name" value="PHD finger protein 12"/>
    <property type="match status" value="1"/>
</dbReference>
<protein>
    <submittedName>
        <fullName evidence="5">Uncharacterized protein</fullName>
    </submittedName>
</protein>
<evidence type="ECO:0000313" key="5">
    <source>
        <dbReference type="EMBL" id="CAD7227111.1"/>
    </source>
</evidence>
<dbReference type="EMBL" id="OB661037">
    <property type="protein sequence ID" value="CAD7227111.1"/>
    <property type="molecule type" value="Genomic_DNA"/>
</dbReference>
<name>A0A7R8W8W8_9CRUS</name>
<dbReference type="InterPro" id="IPR001965">
    <property type="entry name" value="Znf_PHD"/>
</dbReference>
<dbReference type="PROSITE" id="PS50006">
    <property type="entry name" value="FHA_DOMAIN"/>
    <property type="match status" value="1"/>
</dbReference>
<dbReference type="CDD" id="cd15534">
    <property type="entry name" value="PHD2_PHF12_Rco1"/>
    <property type="match status" value="1"/>
</dbReference>
<dbReference type="AlphaFoldDB" id="A0A7R8W8W8"/>
<dbReference type="GO" id="GO:0008270">
    <property type="term" value="F:zinc ion binding"/>
    <property type="evidence" value="ECO:0007669"/>
    <property type="project" value="UniProtKB-KW"/>
</dbReference>
<keyword evidence="1" id="KW-0479">Metal-binding</keyword>
<feature type="compositionally biased region" description="Pro residues" evidence="4">
    <location>
        <begin position="799"/>
        <end position="813"/>
    </location>
</feature>
<dbReference type="Pfam" id="PF00628">
    <property type="entry name" value="PHD"/>
    <property type="match status" value="2"/>
</dbReference>
<reference evidence="5" key="1">
    <citation type="submission" date="2020-11" db="EMBL/GenBank/DDBJ databases">
        <authorList>
            <person name="Tran Van P."/>
        </authorList>
    </citation>
    <scope>NUCLEOTIDE SEQUENCE</scope>
</reference>
<evidence type="ECO:0000256" key="2">
    <source>
        <dbReference type="ARBA" id="ARBA00022771"/>
    </source>
</evidence>
<dbReference type="OrthoDB" id="1919692at2759"/>
<evidence type="ECO:0000256" key="4">
    <source>
        <dbReference type="SAM" id="MobiDB-lite"/>
    </source>
</evidence>
<proteinExistence type="predicted"/>
<dbReference type="PROSITE" id="PS50016">
    <property type="entry name" value="ZF_PHD_2"/>
    <property type="match status" value="2"/>
</dbReference>
<dbReference type="GO" id="GO:0003714">
    <property type="term" value="F:transcription corepressor activity"/>
    <property type="evidence" value="ECO:0007669"/>
    <property type="project" value="InterPro"/>
</dbReference>
<evidence type="ECO:0000256" key="1">
    <source>
        <dbReference type="ARBA" id="ARBA00022723"/>
    </source>
</evidence>
<gene>
    <name evidence="5" type="ORF">CTOB1V02_LOCUS5020</name>
</gene>